<dbReference type="GO" id="GO:0009088">
    <property type="term" value="P:threonine biosynthetic process"/>
    <property type="evidence" value="ECO:0007669"/>
    <property type="project" value="TreeGrafter"/>
</dbReference>
<evidence type="ECO:0000259" key="1">
    <source>
        <dbReference type="Pfam" id="PF03447"/>
    </source>
</evidence>
<dbReference type="PANTHER" id="PTHR43331:SF1">
    <property type="entry name" value="HOMOSERINE DEHYDROGENASE"/>
    <property type="match status" value="1"/>
</dbReference>
<evidence type="ECO:0000313" key="2">
    <source>
        <dbReference type="EMBL" id="GAG53467.1"/>
    </source>
</evidence>
<dbReference type="InterPro" id="IPR036291">
    <property type="entry name" value="NAD(P)-bd_dom_sf"/>
</dbReference>
<gene>
    <name evidence="2" type="ORF">S01H1_78042</name>
</gene>
<dbReference type="Gene3D" id="3.40.50.720">
    <property type="entry name" value="NAD(P)-binding Rossmann-like Domain"/>
    <property type="match status" value="1"/>
</dbReference>
<dbReference type="GO" id="GO:0050661">
    <property type="term" value="F:NADP binding"/>
    <property type="evidence" value="ECO:0007669"/>
    <property type="project" value="InterPro"/>
</dbReference>
<name>X0Z500_9ZZZZ</name>
<dbReference type="Pfam" id="PF03447">
    <property type="entry name" value="NAD_binding_3"/>
    <property type="match status" value="1"/>
</dbReference>
<dbReference type="EMBL" id="BARS01052500">
    <property type="protein sequence ID" value="GAG53467.1"/>
    <property type="molecule type" value="Genomic_DNA"/>
</dbReference>
<feature type="domain" description="Aspartate/homoserine dehydrogenase NAD-binding" evidence="1">
    <location>
        <begin position="9"/>
        <end position="151"/>
    </location>
</feature>
<dbReference type="InterPro" id="IPR005106">
    <property type="entry name" value="Asp/hSer_DH_NAD-bd"/>
</dbReference>
<sequence length="159" mass="17289">MKYNLALIGFGTVGQGLANLLWEKRGLLRERYGFEYAVVVISDPLKGSVYNPEGLDLDKLLSLVKETGKVAGYPEGKKGWDSLKSISESNADIVIEVTYTDIQTGEPAISHIRAALKGKKHVVTTNKGPIALAFRELSELARENGVLLRFEGTVLSGTP</sequence>
<dbReference type="SUPFAM" id="SSF51735">
    <property type="entry name" value="NAD(P)-binding Rossmann-fold domains"/>
    <property type="match status" value="1"/>
</dbReference>
<organism evidence="2">
    <name type="scientific">marine sediment metagenome</name>
    <dbReference type="NCBI Taxonomy" id="412755"/>
    <lineage>
        <taxon>unclassified sequences</taxon>
        <taxon>metagenomes</taxon>
        <taxon>ecological metagenomes</taxon>
    </lineage>
</organism>
<proteinExistence type="predicted"/>
<reference evidence="2" key="1">
    <citation type="journal article" date="2014" name="Front. Microbiol.">
        <title>High frequency of phylogenetically diverse reductive dehalogenase-homologous genes in deep subseafloor sedimentary metagenomes.</title>
        <authorList>
            <person name="Kawai M."/>
            <person name="Futagami T."/>
            <person name="Toyoda A."/>
            <person name="Takaki Y."/>
            <person name="Nishi S."/>
            <person name="Hori S."/>
            <person name="Arai W."/>
            <person name="Tsubouchi T."/>
            <person name="Morono Y."/>
            <person name="Uchiyama I."/>
            <person name="Ito T."/>
            <person name="Fujiyama A."/>
            <person name="Inagaki F."/>
            <person name="Takami H."/>
        </authorList>
    </citation>
    <scope>NUCLEOTIDE SEQUENCE</scope>
    <source>
        <strain evidence="2">Expedition CK06-06</strain>
    </source>
</reference>
<feature type="non-terminal residue" evidence="2">
    <location>
        <position position="159"/>
    </location>
</feature>
<dbReference type="AlphaFoldDB" id="X0Z500"/>
<dbReference type="PANTHER" id="PTHR43331">
    <property type="entry name" value="HOMOSERINE DEHYDROGENASE"/>
    <property type="match status" value="1"/>
</dbReference>
<accession>X0Z500</accession>
<comment type="caution">
    <text evidence="2">The sequence shown here is derived from an EMBL/GenBank/DDBJ whole genome shotgun (WGS) entry which is preliminary data.</text>
</comment>
<dbReference type="GO" id="GO:0004412">
    <property type="term" value="F:homoserine dehydrogenase activity"/>
    <property type="evidence" value="ECO:0007669"/>
    <property type="project" value="TreeGrafter"/>
</dbReference>
<protein>
    <recommendedName>
        <fullName evidence="1">Aspartate/homoserine dehydrogenase NAD-binding domain-containing protein</fullName>
    </recommendedName>
</protein>
<dbReference type="FunFam" id="3.40.50.720:FF:000554">
    <property type="entry name" value="Homoserine dehydrogenase"/>
    <property type="match status" value="1"/>
</dbReference>